<keyword evidence="2" id="KW-1185">Reference proteome</keyword>
<reference evidence="1 2" key="1">
    <citation type="submission" date="2020-04" db="EMBL/GenBank/DDBJ databases">
        <authorList>
            <person name="De Canck E."/>
        </authorList>
    </citation>
    <scope>NUCLEOTIDE SEQUENCE [LARGE SCALE GENOMIC DNA]</scope>
    <source>
        <strain evidence="1 2">LMG 26690</strain>
    </source>
</reference>
<evidence type="ECO:0000313" key="1">
    <source>
        <dbReference type="EMBL" id="CAB3688282.1"/>
    </source>
</evidence>
<name>A0A6S6ZMS2_9BURK</name>
<organism evidence="1 2">
    <name type="scientific">Achromobacter animicus</name>
    <dbReference type="NCBI Taxonomy" id="1389935"/>
    <lineage>
        <taxon>Bacteria</taxon>
        <taxon>Pseudomonadati</taxon>
        <taxon>Pseudomonadota</taxon>
        <taxon>Betaproteobacteria</taxon>
        <taxon>Burkholderiales</taxon>
        <taxon>Alcaligenaceae</taxon>
        <taxon>Achromobacter</taxon>
    </lineage>
</organism>
<accession>A0A6S6ZMS2</accession>
<evidence type="ECO:0000313" key="2">
    <source>
        <dbReference type="Proteomes" id="UP000494214"/>
    </source>
</evidence>
<proteinExistence type="predicted"/>
<dbReference type="AlphaFoldDB" id="A0A6S6ZMS2"/>
<sequence length="135" mass="15198">MQKRAKKLTAPRGVRLAAILLCAAPIFWVLFLYFCRPVVALHYAEDAQADLLVFFNDNHDTTRFLLAPGQSVSSPTAMFPASDMWMLISTPREKGDTLEITKPFSRIDVYFATGGKIDRTEIRHGFFARFLEPGG</sequence>
<dbReference type="RefSeq" id="WP_175122920.1">
    <property type="nucleotide sequence ID" value="NZ_CADIJM010000003.1"/>
</dbReference>
<protein>
    <submittedName>
        <fullName evidence="1">Uncharacterized protein</fullName>
    </submittedName>
</protein>
<gene>
    <name evidence="1" type="ORF">LMG26690_01959</name>
</gene>
<dbReference type="EMBL" id="CADIJM010000003">
    <property type="protein sequence ID" value="CAB3688282.1"/>
    <property type="molecule type" value="Genomic_DNA"/>
</dbReference>
<dbReference type="Proteomes" id="UP000494214">
    <property type="component" value="Unassembled WGS sequence"/>
</dbReference>